<accession>A0A2M7PLN3</accession>
<dbReference type="InterPro" id="IPR032466">
    <property type="entry name" value="Metal_Hydrolase"/>
</dbReference>
<dbReference type="PANTHER" id="PTHR46124:SF2">
    <property type="entry name" value="D-AMINOACYL-TRNA DEACYLASE"/>
    <property type="match status" value="1"/>
</dbReference>
<comment type="caution">
    <text evidence="3">The sequence shown here is derived from an EMBL/GenBank/DDBJ whole genome shotgun (WGS) entry which is preliminary data.</text>
</comment>
<name>A0A2M7PLN3_9BACT</name>
<dbReference type="GO" id="GO:0016788">
    <property type="term" value="F:hydrolase activity, acting on ester bonds"/>
    <property type="evidence" value="ECO:0007669"/>
    <property type="project" value="InterPro"/>
</dbReference>
<dbReference type="Proteomes" id="UP000230646">
    <property type="component" value="Unassembled WGS sequence"/>
</dbReference>
<dbReference type="InterPro" id="IPR001130">
    <property type="entry name" value="TatD-like"/>
</dbReference>
<organism evidence="3 4">
    <name type="scientific">Candidatus Infernicultor aquiphilus</name>
    <dbReference type="NCBI Taxonomy" id="1805029"/>
    <lineage>
        <taxon>Bacteria</taxon>
        <taxon>Pseudomonadati</taxon>
        <taxon>Atribacterota</taxon>
        <taxon>Candidatus Phoenicimicrobiia</taxon>
        <taxon>Candidatus Pheonicimicrobiales</taxon>
        <taxon>Candidatus Phoenicimicrobiaceae</taxon>
        <taxon>Candidatus Infernicultor</taxon>
    </lineage>
</organism>
<evidence type="ECO:0000256" key="1">
    <source>
        <dbReference type="ARBA" id="ARBA00009275"/>
    </source>
</evidence>
<dbReference type="EMBL" id="PFKO01000386">
    <property type="protein sequence ID" value="PIY31096.1"/>
    <property type="molecule type" value="Genomic_DNA"/>
</dbReference>
<dbReference type="InterPro" id="IPR018228">
    <property type="entry name" value="DNase_TatD-rel_CS"/>
</dbReference>
<dbReference type="Gene3D" id="3.20.20.140">
    <property type="entry name" value="Metal-dependent hydrolases"/>
    <property type="match status" value="1"/>
</dbReference>
<protein>
    <submittedName>
        <fullName evidence="3">Hydrolase TatD</fullName>
    </submittedName>
</protein>
<dbReference type="SUPFAM" id="SSF51556">
    <property type="entry name" value="Metallo-dependent hydrolases"/>
    <property type="match status" value="1"/>
</dbReference>
<proteinExistence type="inferred from homology"/>
<evidence type="ECO:0000313" key="4">
    <source>
        <dbReference type="Proteomes" id="UP000230646"/>
    </source>
</evidence>
<sequence length="96" mass="11246">TRELLKRENILFSFTGNITYAKEGAEILRVIEKIPLEKIMLETDCPYLAPVPKRGKRNEPIFVKYTGEQIAKIKKMDEEKIEKKTLQNAWDFFGLE</sequence>
<evidence type="ECO:0000256" key="2">
    <source>
        <dbReference type="ARBA" id="ARBA00022801"/>
    </source>
</evidence>
<keyword evidence="2 3" id="KW-0378">Hydrolase</keyword>
<gene>
    <name evidence="3" type="ORF">COZ07_10440</name>
</gene>
<dbReference type="RefSeq" id="WP_406608551.1">
    <property type="nucleotide sequence ID" value="NZ_PFKO01000386.1"/>
</dbReference>
<evidence type="ECO:0000313" key="3">
    <source>
        <dbReference type="EMBL" id="PIY31096.1"/>
    </source>
</evidence>
<comment type="similarity">
    <text evidence="1">Belongs to the metallo-dependent hydrolases superfamily. TatD-type hydrolase family.</text>
</comment>
<dbReference type="Pfam" id="PF01026">
    <property type="entry name" value="TatD_DNase"/>
    <property type="match status" value="1"/>
</dbReference>
<dbReference type="PROSITE" id="PS01091">
    <property type="entry name" value="TATD_3"/>
    <property type="match status" value="1"/>
</dbReference>
<dbReference type="PANTHER" id="PTHR46124">
    <property type="entry name" value="D-AMINOACYL-TRNA DEACYLASE"/>
    <property type="match status" value="1"/>
</dbReference>
<reference evidence="3 4" key="1">
    <citation type="submission" date="2017-09" db="EMBL/GenBank/DDBJ databases">
        <title>Depth-based differentiation of microbial function through sediment-hosted aquifers and enrichment of novel symbionts in the deep terrestrial subsurface.</title>
        <authorList>
            <person name="Probst A.J."/>
            <person name="Ladd B."/>
            <person name="Jarett J.K."/>
            <person name="Geller-Mcgrath D.E."/>
            <person name="Sieber C.M."/>
            <person name="Emerson J.B."/>
            <person name="Anantharaman K."/>
            <person name="Thomas B.C."/>
            <person name="Malmstrom R."/>
            <person name="Stieglmeier M."/>
            <person name="Klingl A."/>
            <person name="Woyke T."/>
            <person name="Ryan C.M."/>
            <person name="Banfield J.F."/>
        </authorList>
    </citation>
    <scope>NUCLEOTIDE SEQUENCE [LARGE SCALE GENOMIC DNA]</scope>
    <source>
        <strain evidence="3">CG_4_10_14_3_um_filter_34_13</strain>
    </source>
</reference>
<dbReference type="AlphaFoldDB" id="A0A2M7PLN3"/>
<feature type="non-terminal residue" evidence="3">
    <location>
        <position position="1"/>
    </location>
</feature>